<dbReference type="EMBL" id="MLCO01000318">
    <property type="protein sequence ID" value="ONG46377.1"/>
    <property type="molecule type" value="Genomic_DNA"/>
</dbReference>
<dbReference type="PANTHER" id="PTHR48078:SF6">
    <property type="entry name" value="L-THREONINE DEHYDRATASE CATABOLIC TDCB"/>
    <property type="match status" value="1"/>
</dbReference>
<dbReference type="GO" id="GO:0004794">
    <property type="term" value="F:threonine deaminase activity"/>
    <property type="evidence" value="ECO:0007669"/>
    <property type="project" value="TreeGrafter"/>
</dbReference>
<dbReference type="CDD" id="cd01562">
    <property type="entry name" value="Thr-dehyd"/>
    <property type="match status" value="1"/>
</dbReference>
<sequence length="325" mass="33117">MPLIDAIEDAAAHRPEGMLVTPLLPSPGLSALLGAEVLLKAEHLQTTGSFKYRGAANAIRLLDGPRRARGVVTASTGNHGQAVALAGRRAGVPVTVFVAQDASPAKLAAIRGHGAELRLLEGDSLAAELAARAEAGASGRVFLSPYNDLDVVAGQGSLGLELLQQAPDLDAVFVAVGGGGLVGGIGTALKAHGAKAAVVGCWPEASPCLLRALEAGQIHAVAEQETLSDGTAGNLEPGAVTLEICARVIDRRVTVSEAAMRRALWLLAEHDRWMVEGAAGVALAGLLTLAEEMRGRRVAVVLCGRNITAAKYLAALNAAAADAAS</sequence>
<comment type="cofactor">
    <cofactor evidence="1">
        <name>pyridoxal 5'-phosphate</name>
        <dbReference type="ChEBI" id="CHEBI:597326"/>
    </cofactor>
</comment>
<proteinExistence type="inferred from homology"/>
<dbReference type="GO" id="GO:0009097">
    <property type="term" value="P:isoleucine biosynthetic process"/>
    <property type="evidence" value="ECO:0007669"/>
    <property type="project" value="TreeGrafter"/>
</dbReference>
<protein>
    <submittedName>
        <fullName evidence="6">Serine/threonine dehydratase</fullName>
    </submittedName>
</protein>
<organism evidence="6 7">
    <name type="scientific">Teichococcus deserti</name>
    <dbReference type="NCBI Taxonomy" id="1817963"/>
    <lineage>
        <taxon>Bacteria</taxon>
        <taxon>Pseudomonadati</taxon>
        <taxon>Pseudomonadota</taxon>
        <taxon>Alphaproteobacteria</taxon>
        <taxon>Acetobacterales</taxon>
        <taxon>Roseomonadaceae</taxon>
        <taxon>Roseomonas</taxon>
    </lineage>
</organism>
<gene>
    <name evidence="6" type="ORF">BKE38_25360</name>
</gene>
<evidence type="ECO:0000313" key="6">
    <source>
        <dbReference type="EMBL" id="ONG46377.1"/>
    </source>
</evidence>
<keyword evidence="3" id="KW-0663">Pyridoxal phosphate</keyword>
<evidence type="ECO:0000256" key="4">
    <source>
        <dbReference type="ARBA" id="ARBA00023239"/>
    </source>
</evidence>
<dbReference type="GO" id="GO:0006565">
    <property type="term" value="P:L-serine catabolic process"/>
    <property type="evidence" value="ECO:0007669"/>
    <property type="project" value="TreeGrafter"/>
</dbReference>
<evidence type="ECO:0000259" key="5">
    <source>
        <dbReference type="Pfam" id="PF00291"/>
    </source>
</evidence>
<evidence type="ECO:0000256" key="2">
    <source>
        <dbReference type="ARBA" id="ARBA00010869"/>
    </source>
</evidence>
<keyword evidence="7" id="KW-1185">Reference proteome</keyword>
<reference evidence="6 7" key="1">
    <citation type="submission" date="2016-10" db="EMBL/GenBank/DDBJ databases">
        <title>Draft Genome sequence of Roseomonas sp. strain M3.</title>
        <authorList>
            <person name="Subhash Y."/>
            <person name="Lee S."/>
        </authorList>
    </citation>
    <scope>NUCLEOTIDE SEQUENCE [LARGE SCALE GENOMIC DNA]</scope>
    <source>
        <strain evidence="6 7">M3</strain>
    </source>
</reference>
<dbReference type="RefSeq" id="WP_076960064.1">
    <property type="nucleotide sequence ID" value="NZ_MLCO01000318.1"/>
</dbReference>
<evidence type="ECO:0000256" key="1">
    <source>
        <dbReference type="ARBA" id="ARBA00001933"/>
    </source>
</evidence>
<dbReference type="PANTHER" id="PTHR48078">
    <property type="entry name" value="THREONINE DEHYDRATASE, MITOCHONDRIAL-RELATED"/>
    <property type="match status" value="1"/>
</dbReference>
<dbReference type="Proteomes" id="UP000188879">
    <property type="component" value="Unassembled WGS sequence"/>
</dbReference>
<dbReference type="GO" id="GO:0003941">
    <property type="term" value="F:L-serine ammonia-lyase activity"/>
    <property type="evidence" value="ECO:0007669"/>
    <property type="project" value="TreeGrafter"/>
</dbReference>
<dbReference type="NCBIfam" id="NF005292">
    <property type="entry name" value="PRK06815.1"/>
    <property type="match status" value="1"/>
</dbReference>
<dbReference type="GO" id="GO:0006567">
    <property type="term" value="P:L-threonine catabolic process"/>
    <property type="evidence" value="ECO:0007669"/>
    <property type="project" value="TreeGrafter"/>
</dbReference>
<dbReference type="OrthoDB" id="9811476at2"/>
<dbReference type="Gene3D" id="3.40.50.1100">
    <property type="match status" value="2"/>
</dbReference>
<comment type="caution">
    <text evidence="6">The sequence shown here is derived from an EMBL/GenBank/DDBJ whole genome shotgun (WGS) entry which is preliminary data.</text>
</comment>
<dbReference type="InterPro" id="IPR050147">
    <property type="entry name" value="Ser/Thr_Dehydratase"/>
</dbReference>
<dbReference type="InterPro" id="IPR001926">
    <property type="entry name" value="TrpB-like_PALP"/>
</dbReference>
<feature type="domain" description="Tryptophan synthase beta chain-like PALP" evidence="5">
    <location>
        <begin position="20"/>
        <end position="304"/>
    </location>
</feature>
<dbReference type="Pfam" id="PF00291">
    <property type="entry name" value="PALP"/>
    <property type="match status" value="1"/>
</dbReference>
<dbReference type="FunFam" id="3.40.50.1100:FF:000005">
    <property type="entry name" value="Threonine dehydratase catabolic"/>
    <property type="match status" value="1"/>
</dbReference>
<dbReference type="InterPro" id="IPR036052">
    <property type="entry name" value="TrpB-like_PALP_sf"/>
</dbReference>
<keyword evidence="4" id="KW-0456">Lyase</keyword>
<evidence type="ECO:0000256" key="3">
    <source>
        <dbReference type="ARBA" id="ARBA00022898"/>
    </source>
</evidence>
<dbReference type="SUPFAM" id="SSF53686">
    <property type="entry name" value="Tryptophan synthase beta subunit-like PLP-dependent enzymes"/>
    <property type="match status" value="1"/>
</dbReference>
<dbReference type="AlphaFoldDB" id="A0A1V2GV38"/>
<comment type="similarity">
    <text evidence="2">Belongs to the serine/threonine dehydratase family.</text>
</comment>
<evidence type="ECO:0000313" key="7">
    <source>
        <dbReference type="Proteomes" id="UP000188879"/>
    </source>
</evidence>
<accession>A0A1V2GV38</accession>
<name>A0A1V2GV38_9PROT</name>